<dbReference type="Proteomes" id="UP000182841">
    <property type="component" value="Unassembled WGS sequence"/>
</dbReference>
<sequence length="501" mass="54642">MTEQTVAAVPERNDTLRLALNSLPHPMRRHSGELRRTYQELRSTWLRAGEVPAPPAPAGTGTSDGHDVAAALRALERHSAVLGATGNPLWEQLQDTRKATARMRRSVWAFTGDRVWRKHVVPNAHWKRLWTDIAQQSTNAYARLAGELAGQLEREGRRETAPAVAALRELSRTAAERSAELGKLSRTNLPTPEASAVDREIRGMRRPDLGYGLGEAGRAQAASASRDVRQGLKMWADRSTLGRRLGRMKTPALVRMRKAWANLPSDSLREGPRDAAIRFGELVRSAHAVREEIRMGKLGSFSAKDVATLDSVIDAGFHHMKRLAGTSPAGVDTNARAYVSVAEAQDGNLRLAGRLLAWQKSAMGQELLSSRNEHVKALRDAWQNLPNPPTEKDRKLGTYDRWGAAEKTAAFGRAAQALLKAQAEGSFSAADKAKLQAVAEGAMSHAAQMAKIPASLLPNDPAKNRTAVTEQSARQAQARAQAPVRTQPQPQPTARRASVRA</sequence>
<dbReference type="EMBL" id="FOGO01000023">
    <property type="protein sequence ID" value="SES38302.1"/>
    <property type="molecule type" value="Genomic_DNA"/>
</dbReference>
<protein>
    <submittedName>
        <fullName evidence="2">Uncharacterized protein</fullName>
    </submittedName>
</protein>
<proteinExistence type="predicted"/>
<accession>A0A1H9WWI5</accession>
<keyword evidence="3" id="KW-1185">Reference proteome</keyword>
<evidence type="ECO:0000313" key="3">
    <source>
        <dbReference type="Proteomes" id="UP000182841"/>
    </source>
</evidence>
<feature type="compositionally biased region" description="Low complexity" evidence="1">
    <location>
        <begin position="471"/>
        <end position="501"/>
    </location>
</feature>
<evidence type="ECO:0000256" key="1">
    <source>
        <dbReference type="SAM" id="MobiDB-lite"/>
    </source>
</evidence>
<gene>
    <name evidence="2" type="ORF">SAMN05421870_1239</name>
</gene>
<reference evidence="3" key="1">
    <citation type="submission" date="2016-10" db="EMBL/GenBank/DDBJ databases">
        <authorList>
            <person name="Varghese N."/>
            <person name="Submissions S."/>
        </authorList>
    </citation>
    <scope>NUCLEOTIDE SEQUENCE [LARGE SCALE GENOMIC DNA]</scope>
    <source>
        <strain evidence="3">CGMCC 4.6825</strain>
    </source>
</reference>
<dbReference type="OrthoDB" id="5318045at2"/>
<organism evidence="2 3">
    <name type="scientific">Streptomyces qinglanensis</name>
    <dbReference type="NCBI Taxonomy" id="943816"/>
    <lineage>
        <taxon>Bacteria</taxon>
        <taxon>Bacillati</taxon>
        <taxon>Actinomycetota</taxon>
        <taxon>Actinomycetes</taxon>
        <taxon>Kitasatosporales</taxon>
        <taxon>Streptomycetaceae</taxon>
        <taxon>Streptomyces</taxon>
    </lineage>
</organism>
<name>A0A1H9WWI5_9ACTN</name>
<evidence type="ECO:0000313" key="2">
    <source>
        <dbReference type="EMBL" id="SES38302.1"/>
    </source>
</evidence>
<feature type="region of interest" description="Disordered" evidence="1">
    <location>
        <begin position="452"/>
        <end position="501"/>
    </location>
</feature>
<dbReference type="AlphaFoldDB" id="A0A1H9WWI5"/>
<dbReference type="RefSeq" id="WP_075003619.1">
    <property type="nucleotide sequence ID" value="NZ_FOGO01000023.1"/>
</dbReference>